<reference evidence="2" key="2">
    <citation type="submission" date="2015-01" db="EMBL/GenBank/DDBJ databases">
        <title>Evolutionary Origins and Diversification of the Mycorrhizal Mutualists.</title>
        <authorList>
            <consortium name="DOE Joint Genome Institute"/>
            <consortium name="Mycorrhizal Genomics Consortium"/>
            <person name="Kohler A."/>
            <person name="Kuo A."/>
            <person name="Nagy L.G."/>
            <person name="Floudas D."/>
            <person name="Copeland A."/>
            <person name="Barry K.W."/>
            <person name="Cichocki N."/>
            <person name="Veneault-Fourrey C."/>
            <person name="LaButti K."/>
            <person name="Lindquist E.A."/>
            <person name="Lipzen A."/>
            <person name="Lundell T."/>
            <person name="Morin E."/>
            <person name="Murat C."/>
            <person name="Riley R."/>
            <person name="Ohm R."/>
            <person name="Sun H."/>
            <person name="Tunlid A."/>
            <person name="Henrissat B."/>
            <person name="Grigoriev I.V."/>
            <person name="Hibbett D.S."/>
            <person name="Martin F."/>
        </authorList>
    </citation>
    <scope>NUCLEOTIDE SEQUENCE [LARGE SCALE GENOMIC DNA]</scope>
    <source>
        <strain evidence="2">441</strain>
    </source>
</reference>
<keyword evidence="2" id="KW-1185">Reference proteome</keyword>
<accession>A0A0C9YV90</accession>
<dbReference type="HOGENOM" id="CLU_2672033_0_0_1"/>
<evidence type="ECO:0000313" key="1">
    <source>
        <dbReference type="EMBL" id="KIK20701.1"/>
    </source>
</evidence>
<dbReference type="AlphaFoldDB" id="A0A0C9YV90"/>
<protein>
    <submittedName>
        <fullName evidence="1">Uncharacterized protein</fullName>
    </submittedName>
</protein>
<reference evidence="1 2" key="1">
    <citation type="submission" date="2014-04" db="EMBL/GenBank/DDBJ databases">
        <authorList>
            <consortium name="DOE Joint Genome Institute"/>
            <person name="Kuo A."/>
            <person name="Kohler A."/>
            <person name="Costa M.D."/>
            <person name="Nagy L.G."/>
            <person name="Floudas D."/>
            <person name="Copeland A."/>
            <person name="Barry K.W."/>
            <person name="Cichocki N."/>
            <person name="Veneault-Fourrey C."/>
            <person name="LaButti K."/>
            <person name="Lindquist E.A."/>
            <person name="Lipzen A."/>
            <person name="Lundell T."/>
            <person name="Morin E."/>
            <person name="Murat C."/>
            <person name="Sun H."/>
            <person name="Tunlid A."/>
            <person name="Henrissat B."/>
            <person name="Grigoriev I.V."/>
            <person name="Hibbett D.S."/>
            <person name="Martin F."/>
            <person name="Nordberg H.P."/>
            <person name="Cantor M.N."/>
            <person name="Hua S.X."/>
        </authorList>
    </citation>
    <scope>NUCLEOTIDE SEQUENCE [LARGE SCALE GENOMIC DNA]</scope>
    <source>
        <strain evidence="1 2">441</strain>
    </source>
</reference>
<name>A0A0C9YV90_9AGAM</name>
<gene>
    <name evidence="1" type="ORF">PISMIDRAFT_575692</name>
</gene>
<organism evidence="1 2">
    <name type="scientific">Pisolithus microcarpus 441</name>
    <dbReference type="NCBI Taxonomy" id="765257"/>
    <lineage>
        <taxon>Eukaryota</taxon>
        <taxon>Fungi</taxon>
        <taxon>Dikarya</taxon>
        <taxon>Basidiomycota</taxon>
        <taxon>Agaricomycotina</taxon>
        <taxon>Agaricomycetes</taxon>
        <taxon>Agaricomycetidae</taxon>
        <taxon>Boletales</taxon>
        <taxon>Sclerodermatineae</taxon>
        <taxon>Pisolithaceae</taxon>
        <taxon>Pisolithus</taxon>
    </lineage>
</organism>
<dbReference type="Proteomes" id="UP000054018">
    <property type="component" value="Unassembled WGS sequence"/>
</dbReference>
<dbReference type="EMBL" id="KN833760">
    <property type="protein sequence ID" value="KIK20701.1"/>
    <property type="molecule type" value="Genomic_DNA"/>
</dbReference>
<evidence type="ECO:0000313" key="2">
    <source>
        <dbReference type="Proteomes" id="UP000054018"/>
    </source>
</evidence>
<sequence length="75" mass="8773">MVCCHLERRRAGWPVPSNGMHRIVAVDDPRLLVDIDQASRTLDTWMSGLPERSTSFVRMRERLSYFNIRLVFHSS</sequence>
<proteinExistence type="predicted"/>